<dbReference type="PROSITE" id="PS50113">
    <property type="entry name" value="PAC"/>
    <property type="match status" value="1"/>
</dbReference>
<evidence type="ECO:0000313" key="6">
    <source>
        <dbReference type="Proteomes" id="UP001440612"/>
    </source>
</evidence>
<evidence type="ECO:0000259" key="2">
    <source>
        <dbReference type="PROSITE" id="PS50113"/>
    </source>
</evidence>
<dbReference type="Pfam" id="PF00990">
    <property type="entry name" value="GGDEF"/>
    <property type="match status" value="1"/>
</dbReference>
<dbReference type="InterPro" id="IPR029787">
    <property type="entry name" value="Nucleotide_cyclase"/>
</dbReference>
<evidence type="ECO:0000313" key="5">
    <source>
        <dbReference type="EMBL" id="WZC50215.1"/>
    </source>
</evidence>
<keyword evidence="6" id="KW-1185">Reference proteome</keyword>
<name>A0ABZ2V6N1_9RHOB</name>
<dbReference type="SUPFAM" id="SSF55785">
    <property type="entry name" value="PYP-like sensor domain (PAS domain)"/>
    <property type="match status" value="1"/>
</dbReference>
<reference evidence="6" key="1">
    <citation type="submission" date="2024-04" db="EMBL/GenBank/DDBJ databases">
        <title>Phylogenomic analyses of a clade within the roseobacter group suggest taxonomic reassignments of species of the genera Aestuariivita, Citreicella, Loktanella, Nautella, Pelagibaca, Ruegeria, Thalassobius, Thiobacimonas and Tropicibacter, and the proposal o.</title>
        <authorList>
            <person name="Jeon C.O."/>
        </authorList>
    </citation>
    <scope>NUCLEOTIDE SEQUENCE [LARGE SCALE GENOMIC DNA]</scope>
    <source>
        <strain evidence="6">BS5-3</strain>
    </source>
</reference>
<protein>
    <submittedName>
        <fullName evidence="5">EAL domain-containing protein</fullName>
    </submittedName>
</protein>
<evidence type="ECO:0000259" key="3">
    <source>
        <dbReference type="PROSITE" id="PS50883"/>
    </source>
</evidence>
<keyword evidence="1" id="KW-0175">Coiled coil</keyword>
<dbReference type="Proteomes" id="UP001440612">
    <property type="component" value="Chromosome"/>
</dbReference>
<evidence type="ECO:0000259" key="4">
    <source>
        <dbReference type="PROSITE" id="PS50887"/>
    </source>
</evidence>
<dbReference type="PROSITE" id="PS50887">
    <property type="entry name" value="GGDEF"/>
    <property type="match status" value="1"/>
</dbReference>
<dbReference type="InterPro" id="IPR000160">
    <property type="entry name" value="GGDEF_dom"/>
</dbReference>
<dbReference type="Gene3D" id="3.30.70.270">
    <property type="match status" value="1"/>
</dbReference>
<dbReference type="InterPro" id="IPR000700">
    <property type="entry name" value="PAS-assoc_C"/>
</dbReference>
<dbReference type="InterPro" id="IPR035919">
    <property type="entry name" value="EAL_sf"/>
</dbReference>
<dbReference type="Gene3D" id="3.30.450.20">
    <property type="entry name" value="PAS domain"/>
    <property type="match status" value="1"/>
</dbReference>
<dbReference type="SUPFAM" id="SSF141868">
    <property type="entry name" value="EAL domain-like"/>
    <property type="match status" value="1"/>
</dbReference>
<sequence>MGYRRAMSGVTDKDIRNLEDFSGIASDWFWETDAEHRFCYFSGRMEETTKICPDNLIGLRRDHFAEGYISDPKWRAHLEDLQNHRPFRNFEYEIERPTDGSSISIRISGQPFFDETGTFTGYRGIGHDITAEKEAMRQLLETNAALAERNEELDEARKALERSAYEDLLTGQLNRRAFERDLAAALSIPQTRSGLLHIDLDRFKWVNDTMGHPAGDAVLVTAAERICRVIDKGGTVYRVGGDEFMVILQPRMTTDAAVMIGDSIIEAMAEPIAHEHQNVTVGASIGLAFGKAGHISPAQLVTDADVALYEAKANGRNILCQINAEVQARIQAHRRMATDIPLAIERSEIVPYYQPQVHVGTGAVVGAEALVRWFHPTLGILQPRMFLDAASELGLMAEIDRLMLRQALEMTGRLRSNGQILPSISVNISAARLMDPNLPNDIESYWTDKRCRLSIELLETIYFDEMRETPQISENLNRLRELGVRIEIDDFGSGRASITGLLKIRPDRLKIDRSLIQSAVADPTTRNVVAAILDMTHSLGVEAMAEGAETRADIETIRALGCNVFQGYAVSHPLAEAELAAYLGTRHQSAAG</sequence>
<dbReference type="CDD" id="cd01949">
    <property type="entry name" value="GGDEF"/>
    <property type="match status" value="1"/>
</dbReference>
<feature type="coiled-coil region" evidence="1">
    <location>
        <begin position="129"/>
        <end position="166"/>
    </location>
</feature>
<dbReference type="InterPro" id="IPR052155">
    <property type="entry name" value="Biofilm_reg_signaling"/>
</dbReference>
<dbReference type="InterPro" id="IPR001610">
    <property type="entry name" value="PAC"/>
</dbReference>
<dbReference type="Gene3D" id="3.20.20.450">
    <property type="entry name" value="EAL domain"/>
    <property type="match status" value="1"/>
</dbReference>
<dbReference type="CDD" id="cd01948">
    <property type="entry name" value="EAL"/>
    <property type="match status" value="1"/>
</dbReference>
<feature type="domain" description="EAL" evidence="3">
    <location>
        <begin position="333"/>
        <end position="587"/>
    </location>
</feature>
<dbReference type="SMART" id="SM00052">
    <property type="entry name" value="EAL"/>
    <property type="match status" value="1"/>
</dbReference>
<dbReference type="InterPro" id="IPR001633">
    <property type="entry name" value="EAL_dom"/>
</dbReference>
<evidence type="ECO:0000256" key="1">
    <source>
        <dbReference type="SAM" id="Coils"/>
    </source>
</evidence>
<dbReference type="InterPro" id="IPR035965">
    <property type="entry name" value="PAS-like_dom_sf"/>
</dbReference>
<feature type="domain" description="GGDEF" evidence="4">
    <location>
        <begin position="191"/>
        <end position="324"/>
    </location>
</feature>
<gene>
    <name evidence="5" type="ORF">AABB29_06130</name>
</gene>
<dbReference type="NCBIfam" id="TIGR00254">
    <property type="entry name" value="GGDEF"/>
    <property type="match status" value="1"/>
</dbReference>
<dbReference type="NCBIfam" id="TIGR00229">
    <property type="entry name" value="sensory_box"/>
    <property type="match status" value="1"/>
</dbReference>
<organism evidence="5 6">
    <name type="scientific">Yoonia phaeophyticola</name>
    <dbReference type="NCBI Taxonomy" id="3137369"/>
    <lineage>
        <taxon>Bacteria</taxon>
        <taxon>Pseudomonadati</taxon>
        <taxon>Pseudomonadota</taxon>
        <taxon>Alphaproteobacteria</taxon>
        <taxon>Rhodobacterales</taxon>
        <taxon>Paracoccaceae</taxon>
        <taxon>Yoonia</taxon>
    </lineage>
</organism>
<dbReference type="RefSeq" id="WP_341368323.1">
    <property type="nucleotide sequence ID" value="NZ_CP150951.2"/>
</dbReference>
<dbReference type="PANTHER" id="PTHR44757:SF2">
    <property type="entry name" value="BIOFILM ARCHITECTURE MAINTENANCE PROTEIN MBAA"/>
    <property type="match status" value="1"/>
</dbReference>
<dbReference type="PROSITE" id="PS50883">
    <property type="entry name" value="EAL"/>
    <property type="match status" value="1"/>
</dbReference>
<dbReference type="SMART" id="SM00086">
    <property type="entry name" value="PAC"/>
    <property type="match status" value="1"/>
</dbReference>
<proteinExistence type="predicted"/>
<dbReference type="InterPro" id="IPR043128">
    <property type="entry name" value="Rev_trsase/Diguanyl_cyclase"/>
</dbReference>
<dbReference type="EMBL" id="CP150951">
    <property type="protein sequence ID" value="WZC50215.1"/>
    <property type="molecule type" value="Genomic_DNA"/>
</dbReference>
<dbReference type="SUPFAM" id="SSF55073">
    <property type="entry name" value="Nucleotide cyclase"/>
    <property type="match status" value="1"/>
</dbReference>
<dbReference type="Pfam" id="PF00563">
    <property type="entry name" value="EAL"/>
    <property type="match status" value="1"/>
</dbReference>
<feature type="domain" description="PAC" evidence="2">
    <location>
        <begin position="88"/>
        <end position="141"/>
    </location>
</feature>
<dbReference type="SMART" id="SM00267">
    <property type="entry name" value="GGDEF"/>
    <property type="match status" value="1"/>
</dbReference>
<dbReference type="InterPro" id="IPR000014">
    <property type="entry name" value="PAS"/>
</dbReference>
<dbReference type="PANTHER" id="PTHR44757">
    <property type="entry name" value="DIGUANYLATE CYCLASE DGCP"/>
    <property type="match status" value="1"/>
</dbReference>
<dbReference type="CDD" id="cd00130">
    <property type="entry name" value="PAS"/>
    <property type="match status" value="1"/>
</dbReference>
<accession>A0ABZ2V6N1</accession>